<dbReference type="RefSeq" id="XP_040796860.1">
    <property type="nucleotide sequence ID" value="XM_040947646.1"/>
</dbReference>
<dbReference type="Gene3D" id="2.130.10.10">
    <property type="entry name" value="YVTN repeat-like/Quinoprotein amine dehydrogenase"/>
    <property type="match status" value="7"/>
</dbReference>
<keyword evidence="1" id="KW-0853">WD repeat</keyword>
<reference evidence="4 5" key="1">
    <citation type="submission" date="2018-02" db="EMBL/GenBank/DDBJ databases">
        <title>The genomes of Aspergillus section Nigri reveals drivers in fungal speciation.</title>
        <authorList>
            <consortium name="DOE Joint Genome Institute"/>
            <person name="Vesth T.C."/>
            <person name="Nybo J."/>
            <person name="Theobald S."/>
            <person name="Brandl J."/>
            <person name="Frisvad J.C."/>
            <person name="Nielsen K.F."/>
            <person name="Lyhne E.K."/>
            <person name="Kogle M.E."/>
            <person name="Kuo A."/>
            <person name="Riley R."/>
            <person name="Clum A."/>
            <person name="Nolan M."/>
            <person name="Lipzen A."/>
            <person name="Salamov A."/>
            <person name="Henrissat B."/>
            <person name="Wiebenga A."/>
            <person name="De vries R.P."/>
            <person name="Grigoriev I.V."/>
            <person name="Mortensen U.H."/>
            <person name="Andersen M.R."/>
            <person name="Baker S.E."/>
        </authorList>
    </citation>
    <scope>NUCLEOTIDE SEQUENCE [LARGE SCALE GENOMIC DNA]</scope>
    <source>
        <strain evidence="4 5">CBS 313.89</strain>
    </source>
</reference>
<dbReference type="PANTHER" id="PTHR19879">
    <property type="entry name" value="TRANSCRIPTION INITIATION FACTOR TFIID"/>
    <property type="match status" value="1"/>
</dbReference>
<dbReference type="Proteomes" id="UP000249789">
    <property type="component" value="Unassembled WGS sequence"/>
</dbReference>
<proteinExistence type="predicted"/>
<dbReference type="Pfam" id="PF00400">
    <property type="entry name" value="WD40"/>
    <property type="match status" value="13"/>
</dbReference>
<evidence type="ECO:0000313" key="4">
    <source>
        <dbReference type="EMBL" id="RAK72848.1"/>
    </source>
</evidence>
<evidence type="ECO:0000256" key="1">
    <source>
        <dbReference type="ARBA" id="ARBA00022574"/>
    </source>
</evidence>
<dbReference type="CDD" id="cd00200">
    <property type="entry name" value="WD40"/>
    <property type="match status" value="2"/>
</dbReference>
<keyword evidence="2" id="KW-0677">Repeat</keyword>
<keyword evidence="5" id="KW-1185">Reference proteome</keyword>
<dbReference type="SMART" id="SM00320">
    <property type="entry name" value="WD40"/>
    <property type="match status" value="13"/>
</dbReference>
<name>A0A8G1RIQ0_9EURO</name>
<sequence length="1350" mass="151807">MNNSTASFTADNIGLQVGQNPGQINSQFYYNYYNQSDDSKTINPELDKRRIEEEKGGLLRDSYRWVLDHDDFIRWRYTAGNQFLWIKGDPGKGKTMLICGIVDELSEKATQDKINIAYFFCQATNNRINSATAILQGLITMLRKQQPLLQTHIPAKFLDNENRWFEVHDVFHKILQDPATQKTYLIIDALDECIIDQNRFLRFLEEESSDYQHVKWIVSSRNWPSIEKYLDNTTGIRLHLELNEDNLAAGVDYFIKNKVEALSRKHEYSKATRKAIEDHLVLNAKGTFLWVALVCEQLKDVPPEYIQAELATFPPGLGMLYQRMLANINELKYDAKHCTSLLGIVATVYRPITLDELSCYLKLPNSSTSDIESDDKCLIKYLERIARNCGSFLALRGHTIALIHQSAQDFLLKEASQEIAPKGVREIHYFIFSRSLQALHKTLRRNIYELDDPAITTDQITQPDTDPLQSIRYACIYWVDHLKDYTRDEIPSKETGEQLRGTSLERIFFHREPFHLLHNFCRLKSFFEKAILILIFGKEQLRKKIPAGRLMAGLQGVTLPMTIYRTFIQHLGASSLLRGLFKTAISVRSLRSRLFRREEKRKQSQSLVHTTLLEDFFCQDFLYWLEALTLLGNLAEGATAMLKLERLIETKEEYEVLHKRIRDAYRFIIYHKPMIEDYPLQVYTSAIFFSPRSSITRTQFESEELRWMNARSMIGESWSACLQTLEGHGGWVQSVVFSHDSKLLASASHDNTVKLWNAASGACLQIFKGHSGSVQSVVFSHDSKLLASASRDNTIKLWNTASGASLQTLKNHSGWIQSVVFSHDSKLLASASDDKTIRLWITVSGACLQTLKGHGSWVQSVVFSHDSKLLASASRDETVKLWDAANGVCLQTLKDHSSLLLASASYDKTVKLWDAASGTCLQTLKGHSGWVQSVVFSHDSKLLASASHDKTVKLWNAVSGACLQTLKGHSGWVQSVDFSHDSKLLASASRDETVKLWDAASGSYLQALEGHSGSVQSVVFSHNFKLLASASRDNTVKLWDAASGACLQTLKGHSGWVQLVVFSHESKLLASTSHDKTVKLWDAASSTCLQTFKGHISWIQLVVFSHNSKLLASASHDNTIKLWDTTSGICLQTLNGHSGWIQSVVFSHDSKLLASASRDNTVKLWEAASGACLQTLKSHIGWVQSVVFSYNSKLLASASYDKTVKIWDATNGTCLQTLEGHNSWVQLVVFSHDSKLLASASHDKSVKLWDAASGACLQTLKSHVGWVTKHGLDNLILTYLAKSPSSQANPEILYSQGFGISPDRTWVTWNSEKLLKLPSIFKISASAVTYSTICIGFESGQVLILSCERH</sequence>
<dbReference type="SUPFAM" id="SSF52540">
    <property type="entry name" value="P-loop containing nucleoside triphosphate hydrolases"/>
    <property type="match status" value="1"/>
</dbReference>
<dbReference type="OrthoDB" id="674604at2759"/>
<dbReference type="InterPro" id="IPR027417">
    <property type="entry name" value="P-loop_NTPase"/>
</dbReference>
<evidence type="ECO:0000259" key="3">
    <source>
        <dbReference type="Pfam" id="PF24883"/>
    </source>
</evidence>
<dbReference type="InterPro" id="IPR019775">
    <property type="entry name" value="WD40_repeat_CS"/>
</dbReference>
<dbReference type="InterPro" id="IPR020472">
    <property type="entry name" value="WD40_PAC1"/>
</dbReference>
<organism evidence="4 5">
    <name type="scientific">Aspergillus fijiensis CBS 313.89</name>
    <dbReference type="NCBI Taxonomy" id="1448319"/>
    <lineage>
        <taxon>Eukaryota</taxon>
        <taxon>Fungi</taxon>
        <taxon>Dikarya</taxon>
        <taxon>Ascomycota</taxon>
        <taxon>Pezizomycotina</taxon>
        <taxon>Eurotiomycetes</taxon>
        <taxon>Eurotiomycetidae</taxon>
        <taxon>Eurotiales</taxon>
        <taxon>Aspergillaceae</taxon>
        <taxon>Aspergillus</taxon>
    </lineage>
</organism>
<dbReference type="PRINTS" id="PR00320">
    <property type="entry name" value="GPROTEINBRPT"/>
</dbReference>
<evidence type="ECO:0000313" key="5">
    <source>
        <dbReference type="Proteomes" id="UP000249789"/>
    </source>
</evidence>
<accession>A0A8G1RIQ0</accession>
<protein>
    <submittedName>
        <fullName evidence="4">WD40 repeat-like protein</fullName>
    </submittedName>
</protein>
<gene>
    <name evidence="4" type="ORF">BO72DRAFT_480719</name>
</gene>
<dbReference type="PROSITE" id="PS00678">
    <property type="entry name" value="WD_REPEATS_1"/>
    <property type="match status" value="8"/>
</dbReference>
<feature type="domain" description="Nephrocystin 3-like N-terminal" evidence="3">
    <location>
        <begin position="62"/>
        <end position="221"/>
    </location>
</feature>
<dbReference type="VEuPathDB" id="FungiDB:BO72DRAFT_480719"/>
<evidence type="ECO:0000256" key="2">
    <source>
        <dbReference type="ARBA" id="ARBA00022737"/>
    </source>
</evidence>
<dbReference type="Pfam" id="PF24883">
    <property type="entry name" value="NPHP3_N"/>
    <property type="match status" value="1"/>
</dbReference>
<dbReference type="EMBL" id="KZ824688">
    <property type="protein sequence ID" value="RAK72848.1"/>
    <property type="molecule type" value="Genomic_DNA"/>
</dbReference>
<dbReference type="InterPro" id="IPR056884">
    <property type="entry name" value="NPHP3-like_N"/>
</dbReference>
<dbReference type="InterPro" id="IPR036322">
    <property type="entry name" value="WD40_repeat_dom_sf"/>
</dbReference>
<dbReference type="Gene3D" id="3.40.50.300">
    <property type="entry name" value="P-loop containing nucleotide triphosphate hydrolases"/>
    <property type="match status" value="1"/>
</dbReference>
<dbReference type="InterPro" id="IPR015943">
    <property type="entry name" value="WD40/YVTN_repeat-like_dom_sf"/>
</dbReference>
<dbReference type="InterPro" id="IPR001680">
    <property type="entry name" value="WD40_rpt"/>
</dbReference>
<dbReference type="SUPFAM" id="SSF50978">
    <property type="entry name" value="WD40 repeat-like"/>
    <property type="match status" value="2"/>
</dbReference>
<dbReference type="GeneID" id="63864979"/>
<dbReference type="PANTHER" id="PTHR19879:SF9">
    <property type="entry name" value="TRANSCRIPTION INITIATION FACTOR TFIID SUBUNIT 5"/>
    <property type="match status" value="1"/>
</dbReference>